<keyword evidence="2" id="KW-1185">Reference proteome</keyword>
<evidence type="ECO:0000313" key="2">
    <source>
        <dbReference type="Proteomes" id="UP000288216"/>
    </source>
</evidence>
<dbReference type="SUPFAM" id="SSF53474">
    <property type="entry name" value="alpha/beta-Hydrolases"/>
    <property type="match status" value="1"/>
</dbReference>
<dbReference type="PANTHER" id="PTHR20908">
    <property type="entry name" value="LD15586P"/>
    <property type="match status" value="1"/>
</dbReference>
<dbReference type="PANTHER" id="PTHR20908:SF4">
    <property type="entry name" value="SI:DKEY-5I3.5"/>
    <property type="match status" value="1"/>
</dbReference>
<accession>A0A401PTE0</accession>
<proteinExistence type="predicted"/>
<protein>
    <submittedName>
        <fullName evidence="1">Uncharacterized protein</fullName>
    </submittedName>
</protein>
<dbReference type="AlphaFoldDB" id="A0A401PTE0"/>
<dbReference type="Proteomes" id="UP000288216">
    <property type="component" value="Unassembled WGS sequence"/>
</dbReference>
<dbReference type="OMA" id="WMKLFAK"/>
<dbReference type="GO" id="GO:0017171">
    <property type="term" value="F:serine hydrolase activity"/>
    <property type="evidence" value="ECO:0007669"/>
    <property type="project" value="TreeGrafter"/>
</dbReference>
<dbReference type="OrthoDB" id="10259868at2759"/>
<sequence>MVKKFSNTITLYRNSSKSVANAPRPLLVLFPWLGATPHVVERYRQIYYPYGFDVLTVESNLLHYLWLQYGLAYASYVLDLLQSEPLSSLPLVIHAFSIGGFIVSQMIQATLRDAPRYAGFAARIRGQIFDSLVVGDMELIVNGLPPVIAMSNTEAVKIGLRTSCGKYLTAEQLGNVVSLITTALGPKQIWEVRFKSSQGFQVRVELIAFNGLALQTNEGGLLKCAPPNEFSLFLLEYQHNGSWIFKSIVLGTYLEKNIDGVRCTQKETNRSQQWIPHLAIHPQVVLYHPQSKTYVRMHCSEDNGFAEAPAPFSEECIFLIHFDNGKYHLQTSDCRYLSVKNQLLSKRSKQTAFIVHLKAGYKATFSAGKRGVLYPHSRTGLLSIGMHPSDMQDIFIIKRSKPWITLKTKSQKYVAINYGEEN</sequence>
<dbReference type="Pfam" id="PF05705">
    <property type="entry name" value="DUF829"/>
    <property type="match status" value="1"/>
</dbReference>
<reference evidence="1 2" key="1">
    <citation type="journal article" date="2018" name="Nat. Ecol. Evol.">
        <title>Shark genomes provide insights into elasmobranch evolution and the origin of vertebrates.</title>
        <authorList>
            <person name="Hara Y"/>
            <person name="Yamaguchi K"/>
            <person name="Onimaru K"/>
            <person name="Kadota M"/>
            <person name="Koyanagi M"/>
            <person name="Keeley SD"/>
            <person name="Tatsumi K"/>
            <person name="Tanaka K"/>
            <person name="Motone F"/>
            <person name="Kageyama Y"/>
            <person name="Nozu R"/>
            <person name="Adachi N"/>
            <person name="Nishimura O"/>
            <person name="Nakagawa R"/>
            <person name="Tanegashima C"/>
            <person name="Kiyatake I"/>
            <person name="Matsumoto R"/>
            <person name="Murakumo K"/>
            <person name="Nishida K"/>
            <person name="Terakita A"/>
            <person name="Kuratani S"/>
            <person name="Sato K"/>
            <person name="Hyodo S Kuraku.S."/>
        </authorList>
    </citation>
    <scope>NUCLEOTIDE SEQUENCE [LARGE SCALE GENOMIC DNA]</scope>
</reference>
<dbReference type="Gene3D" id="2.80.10.50">
    <property type="match status" value="2"/>
</dbReference>
<dbReference type="STRING" id="75743.A0A401PTE0"/>
<comment type="caution">
    <text evidence="1">The sequence shown here is derived from an EMBL/GenBank/DDBJ whole genome shotgun (WGS) entry which is preliminary data.</text>
</comment>
<dbReference type="InterPro" id="IPR008547">
    <property type="entry name" value="DUF829_TMEM53"/>
</dbReference>
<dbReference type="EMBL" id="BFAA01010065">
    <property type="protein sequence ID" value="GCB76377.1"/>
    <property type="molecule type" value="Genomic_DNA"/>
</dbReference>
<dbReference type="InterPro" id="IPR029058">
    <property type="entry name" value="AB_hydrolase_fold"/>
</dbReference>
<dbReference type="SUPFAM" id="SSF50405">
    <property type="entry name" value="Actin-crosslinking proteins"/>
    <property type="match status" value="2"/>
</dbReference>
<organism evidence="1 2">
    <name type="scientific">Scyliorhinus torazame</name>
    <name type="common">Cloudy catshark</name>
    <name type="synonym">Catulus torazame</name>
    <dbReference type="NCBI Taxonomy" id="75743"/>
    <lineage>
        <taxon>Eukaryota</taxon>
        <taxon>Metazoa</taxon>
        <taxon>Chordata</taxon>
        <taxon>Craniata</taxon>
        <taxon>Vertebrata</taxon>
        <taxon>Chondrichthyes</taxon>
        <taxon>Elasmobranchii</taxon>
        <taxon>Galeomorphii</taxon>
        <taxon>Galeoidea</taxon>
        <taxon>Carcharhiniformes</taxon>
        <taxon>Scyliorhinidae</taxon>
        <taxon>Scyliorhinus</taxon>
    </lineage>
</organism>
<name>A0A401PTE0_SCYTO</name>
<dbReference type="InterPro" id="IPR008999">
    <property type="entry name" value="Actin-crosslinking"/>
</dbReference>
<gene>
    <name evidence="1" type="ORF">scyTo_0016553</name>
</gene>
<evidence type="ECO:0000313" key="1">
    <source>
        <dbReference type="EMBL" id="GCB76377.1"/>
    </source>
</evidence>